<evidence type="ECO:0000313" key="3">
    <source>
        <dbReference type="Proteomes" id="UP000003824"/>
    </source>
</evidence>
<dbReference type="AlphaFoldDB" id="D6A288"/>
<dbReference type="EMBL" id="DS999641">
    <property type="protein sequence ID" value="EFE69442.2"/>
    <property type="molecule type" value="Genomic_DNA"/>
</dbReference>
<organism evidence="2 3">
    <name type="scientific">Streptomyces viridosporus (strain ATCC 14672 / DSM 40746 / JCM 4963 / KCTC 9882 / NRRL B-12104 / FH 1290)</name>
    <name type="common">Streptomyces ghanaensis</name>
    <dbReference type="NCBI Taxonomy" id="566461"/>
    <lineage>
        <taxon>Bacteria</taxon>
        <taxon>Bacillati</taxon>
        <taxon>Actinomycetota</taxon>
        <taxon>Actinomycetes</taxon>
        <taxon>Kitasatosporales</taxon>
        <taxon>Streptomycetaceae</taxon>
        <taxon>Streptomyces</taxon>
    </lineage>
</organism>
<evidence type="ECO:0000256" key="1">
    <source>
        <dbReference type="SAM" id="MobiDB-lite"/>
    </source>
</evidence>
<accession>D6A288</accession>
<feature type="region of interest" description="Disordered" evidence="1">
    <location>
        <begin position="44"/>
        <end position="63"/>
    </location>
</feature>
<dbReference type="Proteomes" id="UP000003824">
    <property type="component" value="Unassembled WGS sequence"/>
</dbReference>
<evidence type="ECO:0000313" key="2">
    <source>
        <dbReference type="EMBL" id="EFE69442.2"/>
    </source>
</evidence>
<protein>
    <submittedName>
        <fullName evidence="2">Predicted protein</fullName>
    </submittedName>
</protein>
<gene>
    <name evidence="2" type="ORF">SSFG_04684</name>
</gene>
<proteinExistence type="predicted"/>
<name>D6A288_STRV1</name>
<reference evidence="3" key="1">
    <citation type="submission" date="2008-12" db="EMBL/GenBank/DDBJ databases">
        <title>Annotation of Streptomyces ghanaensis ATCC 14672.</title>
        <authorList>
            <consortium name="The Broad Institute Genome Sequencing Platform"/>
            <consortium name="Broad Institute Microbial Sequencing Center"/>
            <person name="Fischbach M."/>
            <person name="Ward D."/>
            <person name="Young S."/>
            <person name="Kodira C.D."/>
            <person name="Zeng Q."/>
            <person name="Koehrsen M."/>
            <person name="Godfrey P."/>
            <person name="Alvarado L."/>
            <person name="Berlin A.M."/>
            <person name="Borenstein D."/>
            <person name="Chen Z."/>
            <person name="Engels R."/>
            <person name="Freedman E."/>
            <person name="Gellesch M."/>
            <person name="Goldberg J."/>
            <person name="Griggs A."/>
            <person name="Gujja S."/>
            <person name="Heiman D.I."/>
            <person name="Hepburn T.A."/>
            <person name="Howarth C."/>
            <person name="Jen D."/>
            <person name="Larson L."/>
            <person name="Lewis B."/>
            <person name="Mehta T."/>
            <person name="Park D."/>
            <person name="Pearson M."/>
            <person name="Roberts A."/>
            <person name="Saif S."/>
            <person name="Shea T.D."/>
            <person name="Shenoy N."/>
            <person name="Sisk P."/>
            <person name="Stolte C."/>
            <person name="Sykes S.N."/>
            <person name="Walk T."/>
            <person name="White J."/>
            <person name="Yandava C."/>
            <person name="Straight P."/>
            <person name="Clardy J."/>
            <person name="Hung D."/>
            <person name="Kolter R."/>
            <person name="Mekalanos J."/>
            <person name="Walker S."/>
            <person name="Walsh C.T."/>
            <person name="Wieland B.L.C."/>
            <person name="Ilzarbe M."/>
            <person name="Galagan J."/>
            <person name="Nusbaum C."/>
            <person name="Birren B."/>
        </authorList>
    </citation>
    <scope>NUCLEOTIDE SEQUENCE [LARGE SCALE GENOMIC DNA]</scope>
    <source>
        <strain evidence="3">ATCC 14672 / DSM 40746 / JCM 4963 / KCTC 9882 / NRRL B-12104 / FH 1290</strain>
    </source>
</reference>
<sequence>MGRYTPSCPTATPGGKPIWFGAPDLGFHGRRLHVACHCRLPSSALGRPRTAQRRPSSDRDQGRLDLVVPLTADRNLVDDFAERGGHHDVRSLYGPPLVAVVRPPDVGDKRALLDAQE</sequence>